<reference evidence="1 2" key="1">
    <citation type="submission" date="2009-01" db="EMBL/GenBank/DDBJ databases">
        <authorList>
            <person name="Qin X."/>
            <person name="Bachman B."/>
            <person name="Battles P."/>
            <person name="Bell A."/>
            <person name="Bess C."/>
            <person name="Bickham C."/>
            <person name="Chaboub L."/>
            <person name="Chen D."/>
            <person name="Coyle M."/>
            <person name="Deiros D.R."/>
            <person name="Dinh H."/>
            <person name="Forbes L."/>
            <person name="Fowler G."/>
            <person name="Francisco L."/>
            <person name="Fu Q."/>
            <person name="Gubbala S."/>
            <person name="Hale W."/>
            <person name="Han Y."/>
            <person name="Hemphill L."/>
            <person name="Highlander S.K."/>
            <person name="Hirani K."/>
            <person name="Hogues M."/>
            <person name="Jackson L."/>
            <person name="Jakkamsetti A."/>
            <person name="Javaid M."/>
            <person name="Jiang H."/>
            <person name="Korchina V."/>
            <person name="Kovar C."/>
            <person name="Lara F."/>
            <person name="Lee S."/>
            <person name="Mata R."/>
            <person name="Mathew T."/>
            <person name="Moen C."/>
            <person name="Morales K."/>
            <person name="Munidasa M."/>
            <person name="Nazareth L."/>
            <person name="Ngo R."/>
            <person name="Nguyen L."/>
            <person name="Okwuonu G."/>
            <person name="Ongeri F."/>
            <person name="Patil S."/>
            <person name="Petrosino J."/>
            <person name="Pham C."/>
            <person name="Pham P."/>
            <person name="Pu L.-L."/>
            <person name="Puazo M."/>
            <person name="Raj R."/>
            <person name="Reid J."/>
            <person name="Rouhana J."/>
            <person name="Saada N."/>
            <person name="Shang Y."/>
            <person name="Simmons D."/>
            <person name="Thornton R."/>
            <person name="Warren J."/>
            <person name="Weissenberger G."/>
            <person name="Zhang J."/>
            <person name="Zhang L."/>
            <person name="Zhou C."/>
            <person name="Zhu D."/>
            <person name="Muzny D."/>
            <person name="Worley K."/>
            <person name="Gibbs R."/>
        </authorList>
    </citation>
    <scope>NUCLEOTIDE SEQUENCE [LARGE SCALE GENOMIC DNA]</scope>
    <source>
        <strain evidence="1 2">ATCC 33300</strain>
    </source>
</reference>
<proteinExistence type="predicted"/>
<dbReference type="AlphaFoldDB" id="C2FZB4"/>
<dbReference type="EMBL" id="ACHB01000067">
    <property type="protein sequence ID" value="EEI91723.1"/>
    <property type="molecule type" value="Genomic_DNA"/>
</dbReference>
<evidence type="ECO:0000313" key="2">
    <source>
        <dbReference type="Proteomes" id="UP000006241"/>
    </source>
</evidence>
<gene>
    <name evidence="1" type="ORF">HMPREF0765_2670</name>
</gene>
<organism evidence="1 2">
    <name type="scientific">Sphingobacterium spiritivorum ATCC 33300</name>
    <dbReference type="NCBI Taxonomy" id="525372"/>
    <lineage>
        <taxon>Bacteria</taxon>
        <taxon>Pseudomonadati</taxon>
        <taxon>Bacteroidota</taxon>
        <taxon>Sphingobacteriia</taxon>
        <taxon>Sphingobacteriales</taxon>
        <taxon>Sphingobacteriaceae</taxon>
        <taxon>Sphingobacterium</taxon>
    </lineage>
</organism>
<dbReference type="Proteomes" id="UP000006241">
    <property type="component" value="Unassembled WGS sequence"/>
</dbReference>
<dbReference type="HOGENOM" id="CLU_3276830_0_0_10"/>
<evidence type="ECO:0000313" key="1">
    <source>
        <dbReference type="EMBL" id="EEI91723.1"/>
    </source>
</evidence>
<sequence length="41" mass="4848">MEIFLYDVFIPDGRFPDLFDKKRRANKSPFSVILFKRVSPG</sequence>
<name>C2FZB4_SPHSI</name>
<protein>
    <submittedName>
        <fullName evidence="1">Uncharacterized protein</fullName>
    </submittedName>
</protein>
<comment type="caution">
    <text evidence="1">The sequence shown here is derived from an EMBL/GenBank/DDBJ whole genome shotgun (WGS) entry which is preliminary data.</text>
</comment>
<accession>C2FZB4</accession>